<accession>A0ABV5FBN9</accession>
<dbReference type="InterPro" id="IPR008928">
    <property type="entry name" value="6-hairpin_glycosidase_sf"/>
</dbReference>
<dbReference type="Pfam" id="PF07470">
    <property type="entry name" value="Glyco_hydro_88"/>
    <property type="match status" value="1"/>
</dbReference>
<keyword evidence="5" id="KW-1185">Reference proteome</keyword>
<evidence type="ECO:0000256" key="1">
    <source>
        <dbReference type="ARBA" id="ARBA00022801"/>
    </source>
</evidence>
<evidence type="ECO:0000313" key="5">
    <source>
        <dbReference type="Proteomes" id="UP001589585"/>
    </source>
</evidence>
<comment type="caution">
    <text evidence="4">The sequence shown here is derived from an EMBL/GenBank/DDBJ whole genome shotgun (WGS) entry which is preliminary data.</text>
</comment>
<dbReference type="GO" id="GO:0016787">
    <property type="term" value="F:hydrolase activity"/>
    <property type="evidence" value="ECO:0007669"/>
    <property type="project" value="UniProtKB-KW"/>
</dbReference>
<dbReference type="SUPFAM" id="SSF48208">
    <property type="entry name" value="Six-hairpin glycosidases"/>
    <property type="match status" value="1"/>
</dbReference>
<dbReference type="InterPro" id="IPR010905">
    <property type="entry name" value="Glyco_hydro_88"/>
</dbReference>
<name>A0ABV5FBN9_9FLAO</name>
<feature type="transmembrane region" description="Helical" evidence="3">
    <location>
        <begin position="6"/>
        <end position="25"/>
    </location>
</feature>
<dbReference type="InterPro" id="IPR012341">
    <property type="entry name" value="6hp_glycosidase-like_sf"/>
</dbReference>
<dbReference type="Gene3D" id="1.50.10.10">
    <property type="match status" value="1"/>
</dbReference>
<keyword evidence="3" id="KW-1133">Transmembrane helix</keyword>
<evidence type="ECO:0000256" key="2">
    <source>
        <dbReference type="ARBA" id="ARBA00038358"/>
    </source>
</evidence>
<keyword evidence="1 4" id="KW-0378">Hydrolase</keyword>
<sequence length="418" mass="47426">MEIKKVVIGISIIVLAALISSLYLYGSANSQQKKKAFKPKSESPALSDAFIDELFKKSTQHLEAMFPAVEKTGQLPRSVERGLKPISDWTSGFYPGSLWVAYAHSKDPDLLKKAEFATQLVEDEKYNTKDHDIGFRIYCSYGEGYKLTKAPEYRDVIIQAAKSAITRYDPKIGAIMSWEPNLGRDWQFPVIIDNMINLELLFAATKLTGDDTFYNIAVKHANTTLKYQYREDFSCSHVIDFDTITGDFRKRDWNNGNNDPETAAWSRGQSWGLYGFAMTYRETGDVKYLQHAERIANFIINHPNMPEDMVPYWDYNAPEVPTLRDASAAAIMASAFVELSTLSKVNGLKYFKMAEKILKSLSSPEYFAEPGTNGNYLIKHATGNFLKNSELDGTLSYADYYFLEALTRYSHIKNKFKA</sequence>
<proteinExistence type="inferred from homology"/>
<dbReference type="EMBL" id="JBHMFC010000034">
    <property type="protein sequence ID" value="MFB9056877.1"/>
    <property type="molecule type" value="Genomic_DNA"/>
</dbReference>
<dbReference type="InterPro" id="IPR052369">
    <property type="entry name" value="UG_Glycosaminoglycan_Hydrolase"/>
</dbReference>
<gene>
    <name evidence="4" type="ORF">ACFFU9_09000</name>
</gene>
<dbReference type="PANTHER" id="PTHR36845:SF1">
    <property type="entry name" value="HYDROLASE, PUTATIVE (AFU_ORTHOLOGUE AFUA_7G05090)-RELATED"/>
    <property type="match status" value="1"/>
</dbReference>
<keyword evidence="3" id="KW-0812">Transmembrane</keyword>
<dbReference type="Proteomes" id="UP001589585">
    <property type="component" value="Unassembled WGS sequence"/>
</dbReference>
<dbReference type="RefSeq" id="WP_379861083.1">
    <property type="nucleotide sequence ID" value="NZ_JBHMFC010000034.1"/>
</dbReference>
<evidence type="ECO:0000256" key="3">
    <source>
        <dbReference type="SAM" id="Phobius"/>
    </source>
</evidence>
<comment type="similarity">
    <text evidence="2">Belongs to the glycosyl hydrolase 88 family.</text>
</comment>
<protein>
    <submittedName>
        <fullName evidence="4">Glycoside hydrolase family 88 protein</fullName>
    </submittedName>
</protein>
<reference evidence="4 5" key="1">
    <citation type="submission" date="2024-09" db="EMBL/GenBank/DDBJ databases">
        <authorList>
            <person name="Sun Q."/>
            <person name="Mori K."/>
        </authorList>
    </citation>
    <scope>NUCLEOTIDE SEQUENCE [LARGE SCALE GENOMIC DNA]</scope>
    <source>
        <strain evidence="4 5">CECT 8622</strain>
    </source>
</reference>
<evidence type="ECO:0000313" key="4">
    <source>
        <dbReference type="EMBL" id="MFB9056877.1"/>
    </source>
</evidence>
<dbReference type="PANTHER" id="PTHR36845">
    <property type="entry name" value="HYDROLASE, PUTATIVE (AFU_ORTHOLOGUE AFUA_7G05090)-RELATED"/>
    <property type="match status" value="1"/>
</dbReference>
<keyword evidence="3" id="KW-0472">Membrane</keyword>
<organism evidence="4 5">
    <name type="scientific">Mariniflexile ostreae</name>
    <dbReference type="NCBI Taxonomy" id="1520892"/>
    <lineage>
        <taxon>Bacteria</taxon>
        <taxon>Pseudomonadati</taxon>
        <taxon>Bacteroidota</taxon>
        <taxon>Flavobacteriia</taxon>
        <taxon>Flavobacteriales</taxon>
        <taxon>Flavobacteriaceae</taxon>
        <taxon>Mariniflexile</taxon>
    </lineage>
</organism>